<comment type="caution">
    <text evidence="4">The sequence shown here is derived from an EMBL/GenBank/DDBJ whole genome shotgun (WGS) entry which is preliminary data.</text>
</comment>
<dbReference type="Pfam" id="PF00581">
    <property type="entry name" value="Rhodanese"/>
    <property type="match status" value="2"/>
</dbReference>
<organism evidence="4 5">
    <name type="scientific">Flavihumibacter petaseus NBRC 106054</name>
    <dbReference type="NCBI Taxonomy" id="1220578"/>
    <lineage>
        <taxon>Bacteria</taxon>
        <taxon>Pseudomonadati</taxon>
        <taxon>Bacteroidota</taxon>
        <taxon>Chitinophagia</taxon>
        <taxon>Chitinophagales</taxon>
        <taxon>Chitinophagaceae</taxon>
        <taxon>Flavihumibacter</taxon>
    </lineage>
</organism>
<evidence type="ECO:0000256" key="1">
    <source>
        <dbReference type="ARBA" id="ARBA00022679"/>
    </source>
</evidence>
<dbReference type="SMART" id="SM00450">
    <property type="entry name" value="RHOD"/>
    <property type="match status" value="2"/>
</dbReference>
<evidence type="ECO:0000313" key="5">
    <source>
        <dbReference type="Proteomes" id="UP000033121"/>
    </source>
</evidence>
<dbReference type="AlphaFoldDB" id="A0A0E9MTE3"/>
<dbReference type="PROSITE" id="PS50206">
    <property type="entry name" value="RHODANESE_3"/>
    <property type="match status" value="2"/>
</dbReference>
<keyword evidence="4" id="KW-0670">Pyruvate</keyword>
<dbReference type="InterPro" id="IPR045078">
    <property type="entry name" value="TST/MPST-like"/>
</dbReference>
<evidence type="ECO:0000313" key="4">
    <source>
        <dbReference type="EMBL" id="GAO41027.1"/>
    </source>
</evidence>
<name>A0A0E9MTE3_9BACT</name>
<gene>
    <name evidence="4" type="ORF">FPE01S_01_00390</name>
</gene>
<reference evidence="4 5" key="1">
    <citation type="submission" date="2015-04" db="EMBL/GenBank/DDBJ databases">
        <title>Whole genome shotgun sequence of Flavihumibacter petaseus NBRC 106054.</title>
        <authorList>
            <person name="Miyazawa S."/>
            <person name="Hosoyama A."/>
            <person name="Hashimoto M."/>
            <person name="Noguchi M."/>
            <person name="Tsuchikane K."/>
            <person name="Ohji S."/>
            <person name="Yamazoe A."/>
            <person name="Ichikawa N."/>
            <person name="Kimura A."/>
            <person name="Fujita N."/>
        </authorList>
    </citation>
    <scope>NUCLEOTIDE SEQUENCE [LARGE SCALE GENOMIC DNA]</scope>
    <source>
        <strain evidence="4 5">NBRC 106054</strain>
    </source>
</reference>
<evidence type="ECO:0000259" key="3">
    <source>
        <dbReference type="PROSITE" id="PS50206"/>
    </source>
</evidence>
<protein>
    <submittedName>
        <fullName evidence="4">Putative 3-mercaptopyruvate sulfurtransferase</fullName>
    </submittedName>
</protein>
<evidence type="ECO:0000256" key="2">
    <source>
        <dbReference type="ARBA" id="ARBA00022737"/>
    </source>
</evidence>
<dbReference type="Proteomes" id="UP000033121">
    <property type="component" value="Unassembled WGS sequence"/>
</dbReference>
<dbReference type="PANTHER" id="PTHR11364:SF27">
    <property type="entry name" value="SULFURTRANSFERASE"/>
    <property type="match status" value="1"/>
</dbReference>
<keyword evidence="1 4" id="KW-0808">Transferase</keyword>
<dbReference type="SUPFAM" id="SSF52821">
    <property type="entry name" value="Rhodanese/Cell cycle control phosphatase"/>
    <property type="match status" value="2"/>
</dbReference>
<dbReference type="EMBL" id="BBWV01000001">
    <property type="protein sequence ID" value="GAO41027.1"/>
    <property type="molecule type" value="Genomic_DNA"/>
</dbReference>
<dbReference type="InterPro" id="IPR036873">
    <property type="entry name" value="Rhodanese-like_dom_sf"/>
</dbReference>
<dbReference type="Gene3D" id="3.40.250.10">
    <property type="entry name" value="Rhodanese-like domain"/>
    <property type="match status" value="2"/>
</dbReference>
<dbReference type="STRING" id="1220578.FPE01S_01_00390"/>
<dbReference type="PANTHER" id="PTHR11364">
    <property type="entry name" value="THIOSULFATE SULFERTANSFERASE"/>
    <property type="match status" value="1"/>
</dbReference>
<sequence>MFPPIISTTELRELLGQNGVIVVDARAAAGHGEAFRETHLKGALPVDLDNELSNVKDPAHGGRHPLPDIKSFGAVLGAMGITPGSHVVVYDDKQGANAASRFWWMLKAVGHEKAQVLNGGLQAAVAAGLPMESGMHSPVPVKDYPVSGWLLPVVSIETVEERVKDKEWLVIDVRDPRRYSGETEPIDLIAGHIPGAVNIPLTDNLDSDGQFKSPQALAVLYGAALEGRPASQVIVHCGSGVTACHSILAMAAGGLEIPALYVGSWSEWSRTNRPVGTGNA</sequence>
<dbReference type="GO" id="GO:0004792">
    <property type="term" value="F:thiosulfate-cyanide sulfurtransferase activity"/>
    <property type="evidence" value="ECO:0007669"/>
    <property type="project" value="TreeGrafter"/>
</dbReference>
<keyword evidence="2" id="KW-0677">Repeat</keyword>
<feature type="domain" description="Rhodanese" evidence="3">
    <location>
        <begin position="164"/>
        <end position="277"/>
    </location>
</feature>
<keyword evidence="5" id="KW-1185">Reference proteome</keyword>
<proteinExistence type="predicted"/>
<dbReference type="OrthoDB" id="9770030at2"/>
<dbReference type="RefSeq" id="WP_046366965.1">
    <property type="nucleotide sequence ID" value="NZ_BBWV01000001.1"/>
</dbReference>
<dbReference type="CDD" id="cd01449">
    <property type="entry name" value="TST_Repeat_2"/>
    <property type="match status" value="1"/>
</dbReference>
<feature type="domain" description="Rhodanese" evidence="3">
    <location>
        <begin position="16"/>
        <end position="133"/>
    </location>
</feature>
<dbReference type="InterPro" id="IPR001763">
    <property type="entry name" value="Rhodanese-like_dom"/>
</dbReference>
<dbReference type="CDD" id="cd01448">
    <property type="entry name" value="TST_Repeat_1"/>
    <property type="match status" value="1"/>
</dbReference>
<accession>A0A0E9MTE3</accession>